<dbReference type="InterPro" id="IPR023780">
    <property type="entry name" value="Chromo_domain"/>
</dbReference>
<keyword evidence="4" id="KW-0547">Nucleotide-binding</keyword>
<name>A0AA88HHQ4_ARTSF</name>
<evidence type="ECO:0000256" key="6">
    <source>
        <dbReference type="ARBA" id="ARBA00022801"/>
    </source>
</evidence>
<evidence type="ECO:0000256" key="5">
    <source>
        <dbReference type="ARBA" id="ARBA00022771"/>
    </source>
</evidence>
<dbReference type="InterPro" id="IPR038718">
    <property type="entry name" value="SNF2-like_sf"/>
</dbReference>
<dbReference type="GO" id="GO:0003682">
    <property type="term" value="F:chromatin binding"/>
    <property type="evidence" value="ECO:0007669"/>
    <property type="project" value="TreeGrafter"/>
</dbReference>
<dbReference type="SUPFAM" id="SSF52540">
    <property type="entry name" value="P-loop containing nucleoside triphosphate hydrolases"/>
    <property type="match status" value="2"/>
</dbReference>
<dbReference type="Gene3D" id="1.10.10.60">
    <property type="entry name" value="Homeodomain-like"/>
    <property type="match status" value="1"/>
</dbReference>
<keyword evidence="6" id="KW-0378">Hydrolase</keyword>
<dbReference type="PROSITE" id="PS01359">
    <property type="entry name" value="ZF_PHD_1"/>
    <property type="match status" value="1"/>
</dbReference>
<dbReference type="PANTHER" id="PTHR45623">
    <property type="entry name" value="CHROMODOMAIN-HELICASE-DNA-BINDING PROTEIN 3-RELATED-RELATED"/>
    <property type="match status" value="1"/>
</dbReference>
<dbReference type="SMART" id="SM00490">
    <property type="entry name" value="HELICc"/>
    <property type="match status" value="1"/>
</dbReference>
<dbReference type="GO" id="GO:0000791">
    <property type="term" value="C:euchromatin"/>
    <property type="evidence" value="ECO:0007669"/>
    <property type="project" value="UniProtKB-ARBA"/>
</dbReference>
<dbReference type="InterPro" id="IPR009463">
    <property type="entry name" value="DUF1087"/>
</dbReference>
<dbReference type="InterPro" id="IPR001965">
    <property type="entry name" value="Znf_PHD"/>
</dbReference>
<evidence type="ECO:0000256" key="8">
    <source>
        <dbReference type="ARBA" id="ARBA00022840"/>
    </source>
</evidence>
<keyword evidence="7" id="KW-0862">Zinc</keyword>
<feature type="region of interest" description="Disordered" evidence="11">
    <location>
        <begin position="114"/>
        <end position="145"/>
    </location>
</feature>
<dbReference type="CDD" id="cd18662">
    <property type="entry name" value="CD2_tandem_CHD3-4_like"/>
    <property type="match status" value="1"/>
</dbReference>
<evidence type="ECO:0000259" key="13">
    <source>
        <dbReference type="PROSITE" id="PS50016"/>
    </source>
</evidence>
<dbReference type="SMART" id="SM01146">
    <property type="entry name" value="DUF1086"/>
    <property type="match status" value="1"/>
</dbReference>
<dbReference type="InterPro" id="IPR000953">
    <property type="entry name" value="Chromo/chromo_shadow_dom"/>
</dbReference>
<dbReference type="Pfam" id="PF00385">
    <property type="entry name" value="Chromo"/>
    <property type="match status" value="1"/>
</dbReference>
<dbReference type="InterPro" id="IPR002464">
    <property type="entry name" value="DNA/RNA_helicase_DEAH_CS"/>
</dbReference>
<dbReference type="PROSITE" id="PS50013">
    <property type="entry name" value="CHROMO_2"/>
    <property type="match status" value="1"/>
</dbReference>
<evidence type="ECO:0000256" key="10">
    <source>
        <dbReference type="PROSITE-ProRule" id="PRU00146"/>
    </source>
</evidence>
<dbReference type="InterPro" id="IPR011011">
    <property type="entry name" value="Znf_FYVE_PHD"/>
</dbReference>
<gene>
    <name evidence="16" type="ORF">QYM36_011889</name>
</gene>
<dbReference type="SMART" id="SM01147">
    <property type="entry name" value="DUF1087"/>
    <property type="match status" value="1"/>
</dbReference>
<dbReference type="InterPro" id="IPR049730">
    <property type="entry name" value="SNF2/RAD54-like_C"/>
</dbReference>
<dbReference type="Pfam" id="PF08073">
    <property type="entry name" value="CHDNT"/>
    <property type="match status" value="1"/>
</dbReference>
<dbReference type="InterPro" id="IPR009462">
    <property type="entry name" value="CHD_II_SANT-like"/>
</dbReference>
<dbReference type="CDD" id="cd18793">
    <property type="entry name" value="SF2_C_SNF"/>
    <property type="match status" value="1"/>
</dbReference>
<keyword evidence="9" id="KW-0539">Nucleus</keyword>
<dbReference type="SMART" id="SM00298">
    <property type="entry name" value="CHROMO"/>
    <property type="match status" value="2"/>
</dbReference>
<dbReference type="InterPro" id="IPR014001">
    <property type="entry name" value="Helicase_ATP-bd"/>
</dbReference>
<proteinExistence type="predicted"/>
<dbReference type="SUPFAM" id="SSF57903">
    <property type="entry name" value="FYVE/PHD zinc finger"/>
    <property type="match status" value="1"/>
</dbReference>
<protein>
    <submittedName>
        <fullName evidence="16">Uncharacterized protein</fullName>
    </submittedName>
</protein>
<dbReference type="PROSITE" id="PS51194">
    <property type="entry name" value="HELICASE_CTER"/>
    <property type="match status" value="1"/>
</dbReference>
<dbReference type="InterPro" id="IPR012957">
    <property type="entry name" value="CHD_C2"/>
</dbReference>
<evidence type="ECO:0000313" key="17">
    <source>
        <dbReference type="Proteomes" id="UP001187531"/>
    </source>
</evidence>
<dbReference type="SMART" id="SM00249">
    <property type="entry name" value="PHD"/>
    <property type="match status" value="2"/>
</dbReference>
<keyword evidence="2" id="KW-0479">Metal-binding</keyword>
<feature type="region of interest" description="Disordered" evidence="11">
    <location>
        <begin position="1376"/>
        <end position="1395"/>
    </location>
</feature>
<evidence type="ECO:0000256" key="11">
    <source>
        <dbReference type="SAM" id="MobiDB-lite"/>
    </source>
</evidence>
<keyword evidence="5 10" id="KW-0863">Zinc-finger</keyword>
<dbReference type="GO" id="GO:0034728">
    <property type="term" value="P:nucleosome organization"/>
    <property type="evidence" value="ECO:0007669"/>
    <property type="project" value="UniProtKB-ARBA"/>
</dbReference>
<dbReference type="PROSITE" id="PS51192">
    <property type="entry name" value="HELICASE_ATP_BIND_1"/>
    <property type="match status" value="1"/>
</dbReference>
<keyword evidence="17" id="KW-1185">Reference proteome</keyword>
<keyword evidence="8" id="KW-0067">ATP-binding</keyword>
<feature type="domain" description="Helicase ATP-binding" evidence="14">
    <location>
        <begin position="541"/>
        <end position="727"/>
    </location>
</feature>
<evidence type="ECO:0000259" key="15">
    <source>
        <dbReference type="PROSITE" id="PS51194"/>
    </source>
</evidence>
<dbReference type="Gene3D" id="2.40.50.40">
    <property type="match status" value="1"/>
</dbReference>
<dbReference type="InterPro" id="IPR019787">
    <property type="entry name" value="Znf_PHD-finger"/>
</dbReference>
<dbReference type="Pfam" id="PF08074">
    <property type="entry name" value="CHDCT2"/>
    <property type="match status" value="1"/>
</dbReference>
<dbReference type="SMART" id="SM00487">
    <property type="entry name" value="DEXDc"/>
    <property type="match status" value="1"/>
</dbReference>
<dbReference type="InterPro" id="IPR012958">
    <property type="entry name" value="CHD_N"/>
</dbReference>
<dbReference type="InterPro" id="IPR013083">
    <property type="entry name" value="Znf_RING/FYVE/PHD"/>
</dbReference>
<dbReference type="EMBL" id="JAVRJZ010000016">
    <property type="protein sequence ID" value="KAK2710509.1"/>
    <property type="molecule type" value="Genomic_DNA"/>
</dbReference>
<dbReference type="Gene3D" id="3.40.50.300">
    <property type="entry name" value="P-loop containing nucleotide triphosphate hydrolases"/>
    <property type="match status" value="1"/>
</dbReference>
<feature type="domain" description="Chromo" evidence="12">
    <location>
        <begin position="423"/>
        <end position="458"/>
    </location>
</feature>
<feature type="domain" description="Helicase C-terminal" evidence="15">
    <location>
        <begin position="859"/>
        <end position="1008"/>
    </location>
</feature>
<dbReference type="Pfam" id="PF00176">
    <property type="entry name" value="SNF2-rel_dom"/>
    <property type="match status" value="1"/>
</dbReference>
<dbReference type="InterPro" id="IPR019786">
    <property type="entry name" value="Zinc_finger_PHD-type_CS"/>
</dbReference>
<dbReference type="InterPro" id="IPR000330">
    <property type="entry name" value="SNF2_N"/>
</dbReference>
<dbReference type="PROSITE" id="PS00690">
    <property type="entry name" value="DEAH_ATP_HELICASE"/>
    <property type="match status" value="1"/>
</dbReference>
<feature type="non-terminal residue" evidence="16">
    <location>
        <position position="1550"/>
    </location>
</feature>
<feature type="region of interest" description="Disordered" evidence="11">
    <location>
        <begin position="1145"/>
        <end position="1190"/>
    </location>
</feature>
<dbReference type="InterPro" id="IPR001650">
    <property type="entry name" value="Helicase_C-like"/>
</dbReference>
<evidence type="ECO:0000256" key="4">
    <source>
        <dbReference type="ARBA" id="ARBA00022741"/>
    </source>
</evidence>
<sequence>MSTNENVCVELPGRRRFHPYLQRPLPESNGGDVLKRMPVSEVCKEFDLQNISIKYTEEDFKNLTNFSLFHSKFRPIFQEMNPKAPMSELKLLFNLKWKEFCAISQLKALKEPEEVSVQTEDIDKDHENDGSLMSRKRKGSRQSATKAKKRMKMAIGFFENEDDDYLGVHQEYCEVCQKVGDVIPCSTCSRAYHLACLDPKQKEVPEDKWSCPHCLSDNATGKVNAKETRKKKVKQPVVCKVCKEGGNALCRCDTCEFCFHTYCVVPPLTSKPEGSWTCLRCQCKEIPYKVQKILTWRWKDAKAFADLAPLCIQAKRAPLRRREFFVKLEGRSYWDCRWLDVNFMEVYCMPLLRSYIRKNNMEEPPKLEDLLVNEEQNIGADNQDDLDESSTESIKWTPKRITGLDSNGLHEKYYQYGVRPDWLVPHRVINHCTVNEVLQYLVKWRELPYDMATWEEESRNIPGLKCAIDEYHDLKYACGYESKKRKSGEEEEEQRQCRYRPPLQIPTTSLSKKLEVQPEYVAGNNGMVLHPYQMDGLNWLRYSWANQTNTVLADEMGLGKTIQTIVFLYSLYKEGHCRGPFLVVVPLSTIINWEREFETWAPGFYVVTYGGSQSCRRQIQNHDFSFEQADVHSRSKISRRKANTVKFHVLLTSYEMVSKVGDDYSLLGSIDWAVLVVDEAHRLKNNQSKLFILLNNYSIQYKLLLTGTPLQNNLEEMFNLFNFLCPESFKSLPEFQNEFATINEEEKIKKLHNMLGPHMLRRLKCDVLKDMPSKSEFIIRVELSPMQKQYYRYVLTKNYKALNSKSGGHQMSLLNIVMDLRKCCNHPYLFQKAQEEALYNPDGTYDLAELTKNAGKLVLLSKMLRLLKKQGHRVLIFSQMTKLLDILEHFLVGENYRYERIDGTITGTSRQEAIDRFNAPNAEQFVFLLSTKAGGLGINLATADTVIIYDSDWNPQNDIQAFARAHRIGQTNKVMIYRFVTRNSVEEKIVQLAKKKMMLTHLVVRSAPGGTPGKTGFSKQELENILKFGTEELFKDDGDGEEIHYDEKAVEDLLDRSKEGVEQKESSANEYLSSFKVATYSTKEGIVEGEVESKFIKQETENPDPVYWENLLSRHCDQVQETVDDSLGKGKRVRRQVNYTVVIQDRDGDLHGNGANNQSDYAAKSERGGKRKIPENQQSDPGALQPRPPKLAKVNGSFEVLGFNAQQRKAFLKAVMRYGMPLEEAMSTQWLMRDLKGISEQHFRSYASLFMRHLLESGNESDATFSDGVPRENICRQDVLTRMGILALIRKKVAEFETFNGYYSMPELVKEIVAGTEPKQKISAENQVVSTEKKTIGEIKLELKGEEEKQGWEEQKGLEASLPMESTLSIDTLPVVSTEKNTEEASEQKTKPVEETLPCSREAIAVNKEKATTGFTFNITDYGFTELQTLWLNEEKVSATKGIREVWNHRHDYWLLAGVAAHGYNRWKDIQNDKRFSIINEPFKLNEGKIDREIKNKFLVKRFKLLEKALVVEDQIRRASQLPVIQEAGNDAITITARFPEIEYFAEYNQ</sequence>
<accession>A0AA88HHQ4</accession>
<comment type="subcellular location">
    <subcellularLocation>
        <location evidence="1">Nucleus</location>
    </subcellularLocation>
</comment>
<feature type="domain" description="PHD-type" evidence="13">
    <location>
        <begin position="236"/>
        <end position="284"/>
    </location>
</feature>
<dbReference type="GO" id="GO:0042393">
    <property type="term" value="F:histone binding"/>
    <property type="evidence" value="ECO:0007669"/>
    <property type="project" value="TreeGrafter"/>
</dbReference>
<dbReference type="Pfam" id="PF06461">
    <property type="entry name" value="CHDII_SANT-like"/>
    <property type="match status" value="1"/>
</dbReference>
<dbReference type="Pfam" id="PF00628">
    <property type="entry name" value="PHD"/>
    <property type="match status" value="2"/>
</dbReference>
<feature type="compositionally biased region" description="Basic residues" evidence="11">
    <location>
        <begin position="134"/>
        <end position="145"/>
    </location>
</feature>
<dbReference type="GO" id="GO:0016887">
    <property type="term" value="F:ATP hydrolysis activity"/>
    <property type="evidence" value="ECO:0007669"/>
    <property type="project" value="TreeGrafter"/>
</dbReference>
<evidence type="ECO:0000256" key="9">
    <source>
        <dbReference type="ARBA" id="ARBA00023242"/>
    </source>
</evidence>
<dbReference type="Pfam" id="PF06465">
    <property type="entry name" value="DUF1087"/>
    <property type="match status" value="1"/>
</dbReference>
<evidence type="ECO:0000256" key="1">
    <source>
        <dbReference type="ARBA" id="ARBA00004123"/>
    </source>
</evidence>
<organism evidence="16 17">
    <name type="scientific">Artemia franciscana</name>
    <name type="common">Brine shrimp</name>
    <name type="synonym">Artemia sanfranciscana</name>
    <dbReference type="NCBI Taxonomy" id="6661"/>
    <lineage>
        <taxon>Eukaryota</taxon>
        <taxon>Metazoa</taxon>
        <taxon>Ecdysozoa</taxon>
        <taxon>Arthropoda</taxon>
        <taxon>Crustacea</taxon>
        <taxon>Branchiopoda</taxon>
        <taxon>Anostraca</taxon>
        <taxon>Artemiidae</taxon>
        <taxon>Artemia</taxon>
    </lineage>
</organism>
<dbReference type="GO" id="GO:0003677">
    <property type="term" value="F:DNA binding"/>
    <property type="evidence" value="ECO:0007669"/>
    <property type="project" value="InterPro"/>
</dbReference>
<dbReference type="Pfam" id="PF00271">
    <property type="entry name" value="Helicase_C"/>
    <property type="match status" value="1"/>
</dbReference>
<feature type="compositionally biased region" description="Basic and acidic residues" evidence="11">
    <location>
        <begin position="1380"/>
        <end position="1394"/>
    </location>
</feature>
<feature type="compositionally biased region" description="Basic and acidic residues" evidence="11">
    <location>
        <begin position="1163"/>
        <end position="1174"/>
    </location>
</feature>
<keyword evidence="3" id="KW-0677">Repeat</keyword>
<dbReference type="Proteomes" id="UP001187531">
    <property type="component" value="Unassembled WGS sequence"/>
</dbReference>
<dbReference type="InterPro" id="IPR027417">
    <property type="entry name" value="P-loop_NTPase"/>
</dbReference>
<dbReference type="Gene3D" id="3.40.50.10810">
    <property type="entry name" value="Tandem AAA-ATPase domain"/>
    <property type="match status" value="1"/>
</dbReference>
<dbReference type="GO" id="GO:0005634">
    <property type="term" value="C:nucleus"/>
    <property type="evidence" value="ECO:0007669"/>
    <property type="project" value="UniProtKB-SubCell"/>
</dbReference>
<dbReference type="Gene3D" id="3.30.40.10">
    <property type="entry name" value="Zinc/RING finger domain, C3HC4 (zinc finger)"/>
    <property type="match status" value="2"/>
</dbReference>
<dbReference type="InterPro" id="IPR016197">
    <property type="entry name" value="Chromo-like_dom_sf"/>
</dbReference>
<evidence type="ECO:0000313" key="16">
    <source>
        <dbReference type="EMBL" id="KAK2710509.1"/>
    </source>
</evidence>
<evidence type="ECO:0000256" key="2">
    <source>
        <dbReference type="ARBA" id="ARBA00022723"/>
    </source>
</evidence>
<dbReference type="PANTHER" id="PTHR45623:SF17">
    <property type="entry name" value="CHROMODOMAIN-HELICASE-DNA-BINDING PROTEIN 3-RELATED"/>
    <property type="match status" value="1"/>
</dbReference>
<evidence type="ECO:0000256" key="3">
    <source>
        <dbReference type="ARBA" id="ARBA00022737"/>
    </source>
</evidence>
<feature type="domain" description="PHD-type" evidence="13">
    <location>
        <begin position="170"/>
        <end position="217"/>
    </location>
</feature>
<dbReference type="GO" id="GO:0005524">
    <property type="term" value="F:ATP binding"/>
    <property type="evidence" value="ECO:0007669"/>
    <property type="project" value="UniProtKB-KW"/>
</dbReference>
<evidence type="ECO:0000259" key="14">
    <source>
        <dbReference type="PROSITE" id="PS51192"/>
    </source>
</evidence>
<evidence type="ECO:0000259" key="12">
    <source>
        <dbReference type="PROSITE" id="PS50013"/>
    </source>
</evidence>
<dbReference type="GO" id="GO:0008270">
    <property type="term" value="F:zinc ion binding"/>
    <property type="evidence" value="ECO:0007669"/>
    <property type="project" value="UniProtKB-KW"/>
</dbReference>
<dbReference type="FunFam" id="3.40.50.300:FF:000015">
    <property type="entry name" value="chromodomain-helicase-DNA-binding protein 9 isoform X1"/>
    <property type="match status" value="1"/>
</dbReference>
<reference evidence="16" key="1">
    <citation type="submission" date="2023-07" db="EMBL/GenBank/DDBJ databases">
        <title>Chromosome-level genome assembly of Artemia franciscana.</title>
        <authorList>
            <person name="Jo E."/>
        </authorList>
    </citation>
    <scope>NUCLEOTIDE SEQUENCE</scope>
    <source>
        <tissue evidence="16">Whole body</tissue>
    </source>
</reference>
<dbReference type="SUPFAM" id="SSF54160">
    <property type="entry name" value="Chromo domain-like"/>
    <property type="match status" value="2"/>
</dbReference>
<comment type="caution">
    <text evidence="16">The sequence shown here is derived from an EMBL/GenBank/DDBJ whole genome shotgun (WGS) entry which is preliminary data.</text>
</comment>
<evidence type="ECO:0000256" key="7">
    <source>
        <dbReference type="ARBA" id="ARBA00022833"/>
    </source>
</evidence>
<dbReference type="GO" id="GO:0140658">
    <property type="term" value="F:ATP-dependent chromatin remodeler activity"/>
    <property type="evidence" value="ECO:0007669"/>
    <property type="project" value="TreeGrafter"/>
</dbReference>
<dbReference type="CDD" id="cd15531">
    <property type="entry name" value="PHD1_CHD_II"/>
    <property type="match status" value="1"/>
</dbReference>
<dbReference type="PROSITE" id="PS50016">
    <property type="entry name" value="ZF_PHD_2"/>
    <property type="match status" value="2"/>
</dbReference>